<keyword evidence="1" id="KW-1133">Transmembrane helix</keyword>
<keyword evidence="1" id="KW-0472">Membrane</keyword>
<accession>A0ABN9FZA4</accession>
<keyword evidence="3" id="KW-1185">Reference proteome</keyword>
<dbReference type="Proteomes" id="UP001162483">
    <property type="component" value="Unassembled WGS sequence"/>
</dbReference>
<proteinExistence type="predicted"/>
<evidence type="ECO:0000313" key="3">
    <source>
        <dbReference type="Proteomes" id="UP001162483"/>
    </source>
</evidence>
<organism evidence="2 3">
    <name type="scientific">Staurois parvus</name>
    <dbReference type="NCBI Taxonomy" id="386267"/>
    <lineage>
        <taxon>Eukaryota</taxon>
        <taxon>Metazoa</taxon>
        <taxon>Chordata</taxon>
        <taxon>Craniata</taxon>
        <taxon>Vertebrata</taxon>
        <taxon>Euteleostomi</taxon>
        <taxon>Amphibia</taxon>
        <taxon>Batrachia</taxon>
        <taxon>Anura</taxon>
        <taxon>Neobatrachia</taxon>
        <taxon>Ranoidea</taxon>
        <taxon>Ranidae</taxon>
        <taxon>Staurois</taxon>
    </lineage>
</organism>
<sequence>MRGDQMVNCVLFYLCLCVCFTVITLFTAIQSSVHVLTRRRTVLFTCTPPTQKCKI</sequence>
<evidence type="ECO:0000256" key="1">
    <source>
        <dbReference type="SAM" id="Phobius"/>
    </source>
</evidence>
<evidence type="ECO:0000313" key="2">
    <source>
        <dbReference type="EMBL" id="CAI9602443.1"/>
    </source>
</evidence>
<feature type="non-terminal residue" evidence="2">
    <location>
        <position position="55"/>
    </location>
</feature>
<name>A0ABN9FZA4_9NEOB</name>
<gene>
    <name evidence="2" type="ORF">SPARVUS_LOCUS13139879</name>
</gene>
<dbReference type="EMBL" id="CATNWA010017692">
    <property type="protein sequence ID" value="CAI9602443.1"/>
    <property type="molecule type" value="Genomic_DNA"/>
</dbReference>
<evidence type="ECO:0008006" key="4">
    <source>
        <dbReference type="Google" id="ProtNLM"/>
    </source>
</evidence>
<comment type="caution">
    <text evidence="2">The sequence shown here is derived from an EMBL/GenBank/DDBJ whole genome shotgun (WGS) entry which is preliminary data.</text>
</comment>
<feature type="transmembrane region" description="Helical" evidence="1">
    <location>
        <begin position="7"/>
        <end position="29"/>
    </location>
</feature>
<keyword evidence="1" id="KW-0812">Transmembrane</keyword>
<protein>
    <recommendedName>
        <fullName evidence="4">ATP synthase F0 subunit 8</fullName>
    </recommendedName>
</protein>
<reference evidence="2" key="1">
    <citation type="submission" date="2023-05" db="EMBL/GenBank/DDBJ databases">
        <authorList>
            <person name="Stuckert A."/>
        </authorList>
    </citation>
    <scope>NUCLEOTIDE SEQUENCE</scope>
</reference>